<dbReference type="Proteomes" id="UP000318017">
    <property type="component" value="Chromosome"/>
</dbReference>
<feature type="region of interest" description="Disordered" evidence="2">
    <location>
        <begin position="442"/>
        <end position="501"/>
    </location>
</feature>
<proteinExistence type="predicted"/>
<keyword evidence="5" id="KW-1185">Reference proteome</keyword>
<feature type="coiled-coil region" evidence="1">
    <location>
        <begin position="387"/>
        <end position="424"/>
    </location>
</feature>
<organism evidence="4 5">
    <name type="scientific">Aureliella helgolandensis</name>
    <dbReference type="NCBI Taxonomy" id="2527968"/>
    <lineage>
        <taxon>Bacteria</taxon>
        <taxon>Pseudomonadati</taxon>
        <taxon>Planctomycetota</taxon>
        <taxon>Planctomycetia</taxon>
        <taxon>Pirellulales</taxon>
        <taxon>Pirellulaceae</taxon>
        <taxon>Aureliella</taxon>
    </lineage>
</organism>
<feature type="coiled-coil region" evidence="1">
    <location>
        <begin position="179"/>
        <end position="263"/>
    </location>
</feature>
<dbReference type="PROSITE" id="PS51257">
    <property type="entry name" value="PROKAR_LIPOPROTEIN"/>
    <property type="match status" value="1"/>
</dbReference>
<dbReference type="RefSeq" id="WP_145076758.1">
    <property type="nucleotide sequence ID" value="NZ_CP036298.1"/>
</dbReference>
<accession>A0A518G502</accession>
<evidence type="ECO:0000256" key="1">
    <source>
        <dbReference type="SAM" id="Coils"/>
    </source>
</evidence>
<feature type="region of interest" description="Disordered" evidence="2">
    <location>
        <begin position="292"/>
        <end position="311"/>
    </location>
</feature>
<dbReference type="AlphaFoldDB" id="A0A518G502"/>
<dbReference type="OrthoDB" id="250171at2"/>
<feature type="compositionally biased region" description="Acidic residues" evidence="2">
    <location>
        <begin position="463"/>
        <end position="472"/>
    </location>
</feature>
<sequence length="545" mass="60104">MDMIRQQARLAKRRLTVTRFLGFLPWTMLIAACVVCGGLALPKLMYLPVDSNLWLGIWCGTCITMAFITTAILTYLGRPSLSEAAAEIDTRFALRERISSAVALPTKDQSTQLGQALLKDANQHAEKIDIRDRFSWGFRRQLLLPVLPALLVGLLCYLPNREPPTPLVSSTEISLTQVKKSTQSLLEQVQKKRTQAEKEGLESAVDTYKKLEGELAELQKNTKLDTKQSLAKLNDIKQQISDRRRELGSAENLRKNLKNLEKLDSGPGEKLADAMQQGDFNKAQEALEQLAQKMQAGQMSPTEQKQLQKQLEQLQKAMNEAAATNEAGKQALQQQIEQATAAGDMQQVAQLQRTLEQAQAQDANRAQMQEMAEMLSQASQSMQSGDMQAAQDALQEMASQMQAMNQSDAELQDLDELMDSLAQSKSQMMCKACSGDGCSACMGSSSGQTPGKGLGEGRGEGDRPEEETDTDFFDSRVRDPMKVGETVYGGKVGGENRKGQTQVEVQEAVLTAIAEQPDPLDDTPLPKLQAEHTRNYYDSIRDGKP</sequence>
<dbReference type="EMBL" id="CP036298">
    <property type="protein sequence ID" value="QDV23675.1"/>
    <property type="molecule type" value="Genomic_DNA"/>
</dbReference>
<keyword evidence="3" id="KW-0472">Membrane</keyword>
<name>A0A518G502_9BACT</name>
<keyword evidence="3" id="KW-0812">Transmembrane</keyword>
<protein>
    <recommendedName>
        <fullName evidence="6">Chromosome partition protein Smc</fullName>
    </recommendedName>
</protein>
<keyword evidence="3" id="KW-1133">Transmembrane helix</keyword>
<reference evidence="4 5" key="1">
    <citation type="submission" date="2019-02" db="EMBL/GenBank/DDBJ databases">
        <title>Deep-cultivation of Planctomycetes and their phenomic and genomic characterization uncovers novel biology.</title>
        <authorList>
            <person name="Wiegand S."/>
            <person name="Jogler M."/>
            <person name="Boedeker C."/>
            <person name="Pinto D."/>
            <person name="Vollmers J."/>
            <person name="Rivas-Marin E."/>
            <person name="Kohn T."/>
            <person name="Peeters S.H."/>
            <person name="Heuer A."/>
            <person name="Rast P."/>
            <person name="Oberbeckmann S."/>
            <person name="Bunk B."/>
            <person name="Jeske O."/>
            <person name="Meyerdierks A."/>
            <person name="Storesund J.E."/>
            <person name="Kallscheuer N."/>
            <person name="Luecker S."/>
            <person name="Lage O.M."/>
            <person name="Pohl T."/>
            <person name="Merkel B.J."/>
            <person name="Hornburger P."/>
            <person name="Mueller R.-W."/>
            <person name="Bruemmer F."/>
            <person name="Labrenz M."/>
            <person name="Spormann A.M."/>
            <person name="Op den Camp H."/>
            <person name="Overmann J."/>
            <person name="Amann R."/>
            <person name="Jetten M.S.M."/>
            <person name="Mascher T."/>
            <person name="Medema M.H."/>
            <person name="Devos D.P."/>
            <person name="Kaster A.-K."/>
            <person name="Ovreas L."/>
            <person name="Rohde M."/>
            <person name="Galperin M.Y."/>
            <person name="Jogler C."/>
        </authorList>
    </citation>
    <scope>NUCLEOTIDE SEQUENCE [LARGE SCALE GENOMIC DNA]</scope>
    <source>
        <strain evidence="4 5">Q31a</strain>
    </source>
</reference>
<evidence type="ECO:0000313" key="4">
    <source>
        <dbReference type="EMBL" id="QDV23675.1"/>
    </source>
</evidence>
<evidence type="ECO:0000313" key="5">
    <source>
        <dbReference type="Proteomes" id="UP000318017"/>
    </source>
</evidence>
<dbReference type="KEGG" id="ahel:Q31a_19800"/>
<feature type="transmembrane region" description="Helical" evidence="3">
    <location>
        <begin position="20"/>
        <end position="41"/>
    </location>
</feature>
<evidence type="ECO:0000256" key="2">
    <source>
        <dbReference type="SAM" id="MobiDB-lite"/>
    </source>
</evidence>
<keyword evidence="1" id="KW-0175">Coiled coil</keyword>
<evidence type="ECO:0000256" key="3">
    <source>
        <dbReference type="SAM" id="Phobius"/>
    </source>
</evidence>
<evidence type="ECO:0008006" key="6">
    <source>
        <dbReference type="Google" id="ProtNLM"/>
    </source>
</evidence>
<feature type="compositionally biased region" description="Basic and acidic residues" evidence="2">
    <location>
        <begin position="529"/>
        <end position="545"/>
    </location>
</feature>
<feature type="transmembrane region" description="Helical" evidence="3">
    <location>
        <begin position="53"/>
        <end position="76"/>
    </location>
</feature>
<feature type="compositionally biased region" description="Basic and acidic residues" evidence="2">
    <location>
        <begin position="473"/>
        <end position="482"/>
    </location>
</feature>
<feature type="transmembrane region" description="Helical" evidence="3">
    <location>
        <begin position="142"/>
        <end position="160"/>
    </location>
</feature>
<feature type="region of interest" description="Disordered" evidence="2">
    <location>
        <begin position="513"/>
        <end position="545"/>
    </location>
</feature>
<gene>
    <name evidence="4" type="ORF">Q31a_19800</name>
</gene>